<gene>
    <name evidence="3" type="ORF">RMAR0315_LOCUS4982</name>
</gene>
<evidence type="ECO:0000256" key="1">
    <source>
        <dbReference type="ARBA" id="ARBA00022737"/>
    </source>
</evidence>
<dbReference type="InterPro" id="IPR000408">
    <property type="entry name" value="Reg_chr_condens"/>
</dbReference>
<proteinExistence type="predicted"/>
<dbReference type="PANTHER" id="PTHR22870">
    <property type="entry name" value="REGULATOR OF CHROMOSOME CONDENSATION"/>
    <property type="match status" value="1"/>
</dbReference>
<feature type="repeat" description="RCC1" evidence="2">
    <location>
        <begin position="10"/>
        <end position="61"/>
    </location>
</feature>
<evidence type="ECO:0000256" key="2">
    <source>
        <dbReference type="PROSITE-ProRule" id="PRU00235"/>
    </source>
</evidence>
<dbReference type="SUPFAM" id="SSF50985">
    <property type="entry name" value="RCC1/BLIP-II"/>
    <property type="match status" value="1"/>
</dbReference>
<feature type="repeat" description="RCC1" evidence="2">
    <location>
        <begin position="61"/>
        <end position="112"/>
    </location>
</feature>
<dbReference type="Gene3D" id="2.130.10.30">
    <property type="entry name" value="Regulator of chromosome condensation 1/beta-lactamase-inhibitor protein II"/>
    <property type="match status" value="1"/>
</dbReference>
<dbReference type="PROSITE" id="PS50012">
    <property type="entry name" value="RCC1_3"/>
    <property type="match status" value="2"/>
</dbReference>
<dbReference type="PANTHER" id="PTHR22870:SF408">
    <property type="entry name" value="OS09G0560450 PROTEIN"/>
    <property type="match status" value="1"/>
</dbReference>
<accession>A0A7S0BKC9</accession>
<keyword evidence="1" id="KW-0677">Repeat</keyword>
<dbReference type="Pfam" id="PF00415">
    <property type="entry name" value="RCC1"/>
    <property type="match status" value="2"/>
</dbReference>
<protein>
    <submittedName>
        <fullName evidence="3">Uncharacterized protein</fullName>
    </submittedName>
</protein>
<sequence length="122" mass="12851">MEESESRMPCEIFCWGSNQYGQLGLGAGRVDVDVLVPAHLDLEGVEKVAVGGGHSFAFCSDAVYAWGNNSHAQLGLHERAPKVVSEPHPADELRGASKIAAGFNHTLALANGEVLSCSSVFA</sequence>
<dbReference type="InterPro" id="IPR051210">
    <property type="entry name" value="Ub_ligase/GEF_domain"/>
</dbReference>
<reference evidence="3" key="1">
    <citation type="submission" date="2021-01" db="EMBL/GenBank/DDBJ databases">
        <authorList>
            <person name="Corre E."/>
            <person name="Pelletier E."/>
            <person name="Niang G."/>
            <person name="Scheremetjew M."/>
            <person name="Finn R."/>
            <person name="Kale V."/>
            <person name="Holt S."/>
            <person name="Cochrane G."/>
            <person name="Meng A."/>
            <person name="Brown T."/>
            <person name="Cohen L."/>
        </authorList>
    </citation>
    <scope>NUCLEOTIDE SEQUENCE</scope>
    <source>
        <strain evidence="3">UTEX LB 2760</strain>
    </source>
</reference>
<organism evidence="3">
    <name type="scientific">Rhodosorus marinus</name>
    <dbReference type="NCBI Taxonomy" id="101924"/>
    <lineage>
        <taxon>Eukaryota</taxon>
        <taxon>Rhodophyta</taxon>
        <taxon>Stylonematophyceae</taxon>
        <taxon>Stylonematales</taxon>
        <taxon>Stylonemataceae</taxon>
        <taxon>Rhodosorus</taxon>
    </lineage>
</organism>
<dbReference type="EMBL" id="HBEK01009039">
    <property type="protein sequence ID" value="CAD8394997.1"/>
    <property type="molecule type" value="Transcribed_RNA"/>
</dbReference>
<dbReference type="AlphaFoldDB" id="A0A7S0BKC9"/>
<dbReference type="InterPro" id="IPR009091">
    <property type="entry name" value="RCC1/BLIP-II"/>
</dbReference>
<evidence type="ECO:0000313" key="3">
    <source>
        <dbReference type="EMBL" id="CAD8394997.1"/>
    </source>
</evidence>
<name>A0A7S0BKC9_9RHOD</name>